<feature type="transmembrane region" description="Helical" evidence="6">
    <location>
        <begin position="373"/>
        <end position="393"/>
    </location>
</feature>
<evidence type="ECO:0000256" key="2">
    <source>
        <dbReference type="ARBA" id="ARBA00022475"/>
    </source>
</evidence>
<dbReference type="PROSITE" id="PS50850">
    <property type="entry name" value="MFS"/>
    <property type="match status" value="1"/>
</dbReference>
<feature type="transmembrane region" description="Helical" evidence="6">
    <location>
        <begin position="346"/>
        <end position="367"/>
    </location>
</feature>
<evidence type="ECO:0000313" key="9">
    <source>
        <dbReference type="Proteomes" id="UP001595952"/>
    </source>
</evidence>
<evidence type="ECO:0000256" key="3">
    <source>
        <dbReference type="ARBA" id="ARBA00022692"/>
    </source>
</evidence>
<feature type="transmembrane region" description="Helical" evidence="6">
    <location>
        <begin position="21"/>
        <end position="41"/>
    </location>
</feature>
<feature type="transmembrane region" description="Helical" evidence="6">
    <location>
        <begin position="310"/>
        <end position="334"/>
    </location>
</feature>
<feature type="transmembrane region" description="Helical" evidence="6">
    <location>
        <begin position="177"/>
        <end position="200"/>
    </location>
</feature>
<feature type="domain" description="Major facilitator superfamily (MFS) profile" evidence="7">
    <location>
        <begin position="24"/>
        <end position="399"/>
    </location>
</feature>
<dbReference type="Proteomes" id="UP001595952">
    <property type="component" value="Unassembled WGS sequence"/>
</dbReference>
<gene>
    <name evidence="8" type="ORF">ACFO0D_05225</name>
</gene>
<dbReference type="SUPFAM" id="SSF103473">
    <property type="entry name" value="MFS general substrate transporter"/>
    <property type="match status" value="1"/>
</dbReference>
<comment type="subcellular location">
    <subcellularLocation>
        <location evidence="1">Cell membrane</location>
        <topology evidence="1">Multi-pass membrane protein</topology>
    </subcellularLocation>
</comment>
<keyword evidence="5 6" id="KW-0472">Membrane</keyword>
<dbReference type="CDD" id="cd17324">
    <property type="entry name" value="MFS_NepI_like"/>
    <property type="match status" value="1"/>
</dbReference>
<sequence>MKRYVDDPSLDTAAQTAVRSPNWSAVFALTLCVATLIASEFMPVSLLTPIANDLNLSEGGAGQAIAISGLFAVLASLAISSVTRGIDRRVVLLVLTLLMMASGVMVAFAPNALVFMVGRALIGMVIGGFWSMSAATVMRLVPERDVPRALGLLNGGNALATVVSAPMGAFLGQIIGWHGAFFAVVPLAAVTLVWLLSSLPSMPSPVRPGGHSVFQVLRRPLVPLGMLSVMLFFLGQFALFTFLRPFLETVTRVDVSTLSLLLLINGVAGLIGTVLISKVLRTQLYSVLIVLPLVMAVVAVALTLFGGVPILVAVLLAVWGLLATAAPVGWWTWLSRVLPDDAEAGGGLMVAVIQLAITLGATLGGVLYDHSGYRMTFALSAAMLVASALLAWAGAHAQGAVKKPVQQGVHT</sequence>
<feature type="transmembrane region" description="Helical" evidence="6">
    <location>
        <begin position="61"/>
        <end position="83"/>
    </location>
</feature>
<organism evidence="8 9">
    <name type="scientific">Deinococcus hohokamensis</name>
    <dbReference type="NCBI Taxonomy" id="309883"/>
    <lineage>
        <taxon>Bacteria</taxon>
        <taxon>Thermotogati</taxon>
        <taxon>Deinococcota</taxon>
        <taxon>Deinococci</taxon>
        <taxon>Deinococcales</taxon>
        <taxon>Deinococcaceae</taxon>
        <taxon>Deinococcus</taxon>
    </lineage>
</organism>
<dbReference type="EMBL" id="JBHSEI010000002">
    <property type="protein sequence ID" value="MFC4637740.1"/>
    <property type="molecule type" value="Genomic_DNA"/>
</dbReference>
<dbReference type="RefSeq" id="WP_380060774.1">
    <property type="nucleotide sequence ID" value="NZ_JBHSEI010000002.1"/>
</dbReference>
<evidence type="ECO:0000256" key="5">
    <source>
        <dbReference type="ARBA" id="ARBA00023136"/>
    </source>
</evidence>
<evidence type="ECO:0000259" key="7">
    <source>
        <dbReference type="PROSITE" id="PS50850"/>
    </source>
</evidence>
<evidence type="ECO:0000256" key="6">
    <source>
        <dbReference type="SAM" id="Phobius"/>
    </source>
</evidence>
<keyword evidence="3 6" id="KW-0812">Transmembrane</keyword>
<keyword evidence="9" id="KW-1185">Reference proteome</keyword>
<feature type="transmembrane region" description="Helical" evidence="6">
    <location>
        <begin position="255"/>
        <end position="277"/>
    </location>
</feature>
<dbReference type="Pfam" id="PF07690">
    <property type="entry name" value="MFS_1"/>
    <property type="match status" value="1"/>
</dbReference>
<dbReference type="InterPro" id="IPR036259">
    <property type="entry name" value="MFS_trans_sf"/>
</dbReference>
<feature type="transmembrane region" description="Helical" evidence="6">
    <location>
        <begin position="116"/>
        <end position="137"/>
    </location>
</feature>
<comment type="caution">
    <text evidence="8">The sequence shown here is derived from an EMBL/GenBank/DDBJ whole genome shotgun (WGS) entry which is preliminary data.</text>
</comment>
<feature type="transmembrane region" description="Helical" evidence="6">
    <location>
        <begin position="221"/>
        <end position="243"/>
    </location>
</feature>
<reference evidence="9" key="1">
    <citation type="journal article" date="2019" name="Int. J. Syst. Evol. Microbiol.">
        <title>The Global Catalogue of Microorganisms (GCM) 10K type strain sequencing project: providing services to taxonomists for standard genome sequencing and annotation.</title>
        <authorList>
            <consortium name="The Broad Institute Genomics Platform"/>
            <consortium name="The Broad Institute Genome Sequencing Center for Infectious Disease"/>
            <person name="Wu L."/>
            <person name="Ma J."/>
        </authorList>
    </citation>
    <scope>NUCLEOTIDE SEQUENCE [LARGE SCALE GENOMIC DNA]</scope>
    <source>
        <strain evidence="9">CCUG 55995</strain>
    </source>
</reference>
<evidence type="ECO:0000256" key="4">
    <source>
        <dbReference type="ARBA" id="ARBA00022989"/>
    </source>
</evidence>
<keyword evidence="2" id="KW-1003">Cell membrane</keyword>
<dbReference type="PANTHER" id="PTHR43124:SF5">
    <property type="entry name" value="PURINE RIBONUCLEOSIDE EFFLUX PUMP NEPI"/>
    <property type="match status" value="1"/>
</dbReference>
<feature type="transmembrane region" description="Helical" evidence="6">
    <location>
        <begin position="90"/>
        <end position="110"/>
    </location>
</feature>
<dbReference type="PANTHER" id="PTHR43124">
    <property type="entry name" value="PURINE EFFLUX PUMP PBUE"/>
    <property type="match status" value="1"/>
</dbReference>
<feature type="transmembrane region" description="Helical" evidence="6">
    <location>
        <begin position="149"/>
        <end position="171"/>
    </location>
</feature>
<name>A0ABV9I6A2_9DEIO</name>
<dbReference type="InterPro" id="IPR050189">
    <property type="entry name" value="MFS_Efflux_Transporters"/>
</dbReference>
<protein>
    <submittedName>
        <fullName evidence="8">MFS transporter</fullName>
    </submittedName>
</protein>
<accession>A0ABV9I6A2</accession>
<proteinExistence type="predicted"/>
<evidence type="ECO:0000256" key="1">
    <source>
        <dbReference type="ARBA" id="ARBA00004651"/>
    </source>
</evidence>
<dbReference type="InterPro" id="IPR011701">
    <property type="entry name" value="MFS"/>
</dbReference>
<keyword evidence="4 6" id="KW-1133">Transmembrane helix</keyword>
<evidence type="ECO:0000313" key="8">
    <source>
        <dbReference type="EMBL" id="MFC4637740.1"/>
    </source>
</evidence>
<feature type="transmembrane region" description="Helical" evidence="6">
    <location>
        <begin position="284"/>
        <end position="304"/>
    </location>
</feature>
<dbReference type="InterPro" id="IPR020846">
    <property type="entry name" value="MFS_dom"/>
</dbReference>
<dbReference type="Gene3D" id="1.20.1250.20">
    <property type="entry name" value="MFS general substrate transporter like domains"/>
    <property type="match status" value="1"/>
</dbReference>